<keyword evidence="2" id="KW-0808">Transferase</keyword>
<dbReference type="OrthoDB" id="9801899at2"/>
<keyword evidence="2" id="KW-0548">Nucleotidyltransferase</keyword>
<sequence length="231" mass="25989">MEAVILAGGFGSRLSHIVSDVPKPMAPVAGHPFLKYILDDLIAKGISRVVMAVGYKKESILKYFGYTYNGCEVVYSNEDRPLLTGGAMKKALIKCREQNVFVINGDTFYDINLLAMAVEHVKNSADLTIATKEMRNFERYGTVITENDRIIQFLEKKPKEYGMINGGIYLVKKELLSGIIGDEFSFETEIMEKKVSELKIYAFKCNGYFVDIGVPEDYEKARMNFAEVGDE</sequence>
<dbReference type="CDD" id="cd06915">
    <property type="entry name" value="NTP_transferase_WcbM_like"/>
    <property type="match status" value="1"/>
</dbReference>
<dbReference type="Proteomes" id="UP000198656">
    <property type="component" value="Unassembled WGS sequence"/>
</dbReference>
<dbReference type="EMBL" id="FNCP01000025">
    <property type="protein sequence ID" value="SDI06477.1"/>
    <property type="molecule type" value="Genomic_DNA"/>
</dbReference>
<proteinExistence type="predicted"/>
<organism evidence="2 3">
    <name type="scientific">Desulfosporosinus hippei DSM 8344</name>
    <dbReference type="NCBI Taxonomy" id="1121419"/>
    <lineage>
        <taxon>Bacteria</taxon>
        <taxon>Bacillati</taxon>
        <taxon>Bacillota</taxon>
        <taxon>Clostridia</taxon>
        <taxon>Eubacteriales</taxon>
        <taxon>Desulfitobacteriaceae</taxon>
        <taxon>Desulfosporosinus</taxon>
    </lineage>
</organism>
<name>A0A1G8HIE7_9FIRM</name>
<dbReference type="Pfam" id="PF00483">
    <property type="entry name" value="NTP_transferase"/>
    <property type="match status" value="1"/>
</dbReference>
<gene>
    <name evidence="2" type="ORF">SAMN05443529_12559</name>
</gene>
<protein>
    <submittedName>
        <fullName evidence="2">D-glycero-alpha-D-manno-heptose 1-phosphate guanylyltransferase</fullName>
    </submittedName>
</protein>
<dbReference type="PANTHER" id="PTHR22572">
    <property type="entry name" value="SUGAR-1-PHOSPHATE GUANYL TRANSFERASE"/>
    <property type="match status" value="1"/>
</dbReference>
<dbReference type="InterPro" id="IPR029044">
    <property type="entry name" value="Nucleotide-diphossugar_trans"/>
</dbReference>
<evidence type="ECO:0000259" key="1">
    <source>
        <dbReference type="Pfam" id="PF00483"/>
    </source>
</evidence>
<dbReference type="AlphaFoldDB" id="A0A1G8HIE7"/>
<dbReference type="GO" id="GO:0016779">
    <property type="term" value="F:nucleotidyltransferase activity"/>
    <property type="evidence" value="ECO:0007669"/>
    <property type="project" value="UniProtKB-KW"/>
</dbReference>
<keyword evidence="3" id="KW-1185">Reference proteome</keyword>
<evidence type="ECO:0000313" key="3">
    <source>
        <dbReference type="Proteomes" id="UP000198656"/>
    </source>
</evidence>
<reference evidence="3" key="1">
    <citation type="submission" date="2016-10" db="EMBL/GenBank/DDBJ databases">
        <authorList>
            <person name="Varghese N."/>
            <person name="Submissions S."/>
        </authorList>
    </citation>
    <scope>NUCLEOTIDE SEQUENCE [LARGE SCALE GENOMIC DNA]</scope>
    <source>
        <strain evidence="3">DSM 8344</strain>
    </source>
</reference>
<dbReference type="Gene3D" id="3.90.550.10">
    <property type="entry name" value="Spore Coat Polysaccharide Biosynthesis Protein SpsA, Chain A"/>
    <property type="match status" value="1"/>
</dbReference>
<dbReference type="SUPFAM" id="SSF53448">
    <property type="entry name" value="Nucleotide-diphospho-sugar transferases"/>
    <property type="match status" value="1"/>
</dbReference>
<dbReference type="STRING" id="1121419.SAMN05443529_12559"/>
<accession>A0A1G8HIE7</accession>
<dbReference type="RefSeq" id="WP_092335074.1">
    <property type="nucleotide sequence ID" value="NZ_FNCP01000025.1"/>
</dbReference>
<dbReference type="InterPro" id="IPR005835">
    <property type="entry name" value="NTP_transferase_dom"/>
</dbReference>
<dbReference type="InterPro" id="IPR050486">
    <property type="entry name" value="Mannose-1P_guanyltransferase"/>
</dbReference>
<evidence type="ECO:0000313" key="2">
    <source>
        <dbReference type="EMBL" id="SDI06477.1"/>
    </source>
</evidence>
<feature type="domain" description="Nucleotidyl transferase" evidence="1">
    <location>
        <begin position="3"/>
        <end position="225"/>
    </location>
</feature>